<name>A0ABU0GIN8_9CELL</name>
<dbReference type="SMART" id="SM00530">
    <property type="entry name" value="HTH_XRE"/>
    <property type="match status" value="1"/>
</dbReference>
<sequence>MKVQSSRTRRDLRTLGSHLAAARKVHGLTQQELAERAGVTRATVGNLERGEGGTRIEALLAVARVLGSNEQLVAALDPLSTEFGRLNAARTGLRRVRA</sequence>
<dbReference type="Proteomes" id="UP001240250">
    <property type="component" value="Unassembled WGS sequence"/>
</dbReference>
<evidence type="ECO:0000313" key="2">
    <source>
        <dbReference type="EMBL" id="MDQ0425188.1"/>
    </source>
</evidence>
<dbReference type="InterPro" id="IPR010982">
    <property type="entry name" value="Lambda_DNA-bd_dom_sf"/>
</dbReference>
<dbReference type="EMBL" id="JAUSVM010000001">
    <property type="protein sequence ID" value="MDQ0425188.1"/>
    <property type="molecule type" value="Genomic_DNA"/>
</dbReference>
<dbReference type="RefSeq" id="WP_070319138.1">
    <property type="nucleotide sequence ID" value="NZ_CP194061.1"/>
</dbReference>
<proteinExistence type="predicted"/>
<feature type="domain" description="HTH cro/C1-type" evidence="1">
    <location>
        <begin position="19"/>
        <end position="73"/>
    </location>
</feature>
<protein>
    <submittedName>
        <fullName evidence="2">Transcriptional regulator with XRE-family HTH domain</fullName>
    </submittedName>
</protein>
<dbReference type="InterPro" id="IPR001387">
    <property type="entry name" value="Cro/C1-type_HTH"/>
</dbReference>
<keyword evidence="3" id="KW-1185">Reference proteome</keyword>
<dbReference type="CDD" id="cd00093">
    <property type="entry name" value="HTH_XRE"/>
    <property type="match status" value="1"/>
</dbReference>
<evidence type="ECO:0000313" key="3">
    <source>
        <dbReference type="Proteomes" id="UP001240250"/>
    </source>
</evidence>
<evidence type="ECO:0000259" key="1">
    <source>
        <dbReference type="PROSITE" id="PS50943"/>
    </source>
</evidence>
<gene>
    <name evidence="2" type="ORF">JO380_001569</name>
</gene>
<organism evidence="2 3">
    <name type="scientific">Cellulomonas iranensis</name>
    <dbReference type="NCBI Taxonomy" id="76862"/>
    <lineage>
        <taxon>Bacteria</taxon>
        <taxon>Bacillati</taxon>
        <taxon>Actinomycetota</taxon>
        <taxon>Actinomycetes</taxon>
        <taxon>Micrococcales</taxon>
        <taxon>Cellulomonadaceae</taxon>
        <taxon>Cellulomonas</taxon>
    </lineage>
</organism>
<dbReference type="Gene3D" id="1.10.260.40">
    <property type="entry name" value="lambda repressor-like DNA-binding domains"/>
    <property type="match status" value="1"/>
</dbReference>
<dbReference type="Pfam" id="PF01381">
    <property type="entry name" value="HTH_3"/>
    <property type="match status" value="1"/>
</dbReference>
<dbReference type="SUPFAM" id="SSF47413">
    <property type="entry name" value="lambda repressor-like DNA-binding domains"/>
    <property type="match status" value="1"/>
</dbReference>
<reference evidence="2 3" key="1">
    <citation type="submission" date="2023-07" db="EMBL/GenBank/DDBJ databases">
        <title>Sequencing the genomes of 1000 actinobacteria strains.</title>
        <authorList>
            <person name="Klenk H.-P."/>
        </authorList>
    </citation>
    <scope>NUCLEOTIDE SEQUENCE [LARGE SCALE GENOMIC DNA]</scope>
    <source>
        <strain evidence="2 3">DSM 14785</strain>
    </source>
</reference>
<dbReference type="PROSITE" id="PS50943">
    <property type="entry name" value="HTH_CROC1"/>
    <property type="match status" value="1"/>
</dbReference>
<comment type="caution">
    <text evidence="2">The sequence shown here is derived from an EMBL/GenBank/DDBJ whole genome shotgun (WGS) entry which is preliminary data.</text>
</comment>
<accession>A0ABU0GIN8</accession>